<comment type="caution">
    <text evidence="1">The sequence shown here is derived from an EMBL/GenBank/DDBJ whole genome shotgun (WGS) entry which is preliminary data.</text>
</comment>
<sequence length="395" mass="45333">MTKISDEASRSSLFDEFERTDLSPKAHGEGAYSFLNRAKNSYFERLRNLLEQWFLEYPEDNAIDLASRFKSDNREQHFPAWWELYVYTLFDALGFQIEVHPELADSGNHPDFLATRDDLEFYLEAATFFSDIVDSSQSERAGWIYDAVNKLSNPNFFVGLEFEVFGTERPRITEVTSPLKNWLESLDPTTVEHDADTIEWPPVTVISVRDWRLRFSAYPIPPENRTEEGIHLEVYPMAVGMVKDREAAVRTLKKKRSKYGVLDKPYMIALLPWAPYFHQDDAVDALFGELRLSYIENGPVGQQAKWDRAHNGVWRKNPEQGSGISAVLIGGGSELWEPASKLPRLWLNPWARRPIDPENLPFPVTRLTNGGMLLHARSNESAHAVFGMSQDWSSQ</sequence>
<protein>
    <submittedName>
        <fullName evidence="1">Uncharacterized protein</fullName>
    </submittedName>
</protein>
<keyword evidence="2" id="KW-1185">Reference proteome</keyword>
<dbReference type="Proteomes" id="UP000674084">
    <property type="component" value="Unassembled WGS sequence"/>
</dbReference>
<name>A0ABS5D8S8_9PSEU</name>
<evidence type="ECO:0000313" key="1">
    <source>
        <dbReference type="EMBL" id="MBQ0922696.1"/>
    </source>
</evidence>
<organism evidence="1 2">
    <name type="scientific">Saccharopolyspora endophytica</name>
    <dbReference type="NCBI Taxonomy" id="543886"/>
    <lineage>
        <taxon>Bacteria</taxon>
        <taxon>Bacillati</taxon>
        <taxon>Actinomycetota</taxon>
        <taxon>Actinomycetes</taxon>
        <taxon>Pseudonocardiales</taxon>
        <taxon>Pseudonocardiaceae</taxon>
        <taxon>Saccharopolyspora</taxon>
    </lineage>
</organism>
<proteinExistence type="predicted"/>
<gene>
    <name evidence="1" type="ORF">KBO27_01965</name>
</gene>
<dbReference type="EMBL" id="JAGPXE010000001">
    <property type="protein sequence ID" value="MBQ0922696.1"/>
    <property type="molecule type" value="Genomic_DNA"/>
</dbReference>
<reference evidence="1 2" key="1">
    <citation type="submission" date="2021-04" db="EMBL/GenBank/DDBJ databases">
        <title>Whole-genome sequencing of Saccharopolyspora endophytica KCTC 19397.</title>
        <authorList>
            <person name="Ay H."/>
            <person name="Saygin H."/>
            <person name="Sahin N."/>
        </authorList>
    </citation>
    <scope>NUCLEOTIDE SEQUENCE [LARGE SCALE GENOMIC DNA]</scope>
    <source>
        <strain evidence="1 2">KCTC 19397</strain>
    </source>
</reference>
<dbReference type="RefSeq" id="WP_210968259.1">
    <property type="nucleotide sequence ID" value="NZ_JAGPXE010000001.1"/>
</dbReference>
<accession>A0ABS5D8S8</accession>
<evidence type="ECO:0000313" key="2">
    <source>
        <dbReference type="Proteomes" id="UP000674084"/>
    </source>
</evidence>